<dbReference type="GO" id="GO:0000981">
    <property type="term" value="F:DNA-binding transcription factor activity, RNA polymerase II-specific"/>
    <property type="evidence" value="ECO:0007669"/>
    <property type="project" value="InterPro"/>
</dbReference>
<accession>A0A9P5TQS6</accession>
<dbReference type="PANTHER" id="PTHR37534:SF20">
    <property type="entry name" value="PRO1A C6 ZINK-FINGER PROTEIN"/>
    <property type="match status" value="1"/>
</dbReference>
<dbReference type="GO" id="GO:0008270">
    <property type="term" value="F:zinc ion binding"/>
    <property type="evidence" value="ECO:0007669"/>
    <property type="project" value="InterPro"/>
</dbReference>
<sequence length="658" mass="73662">MAYRSHTASPAGSSSSSSTNASPYINTTPLDNMVPTDDGDSSYSAHGTPNHSTTSLPRTLNAGKGGCWTCRVRRKKCDEQREGDSCKTCKRLMIKCLGWGAKRPDWMRDKKMVDAYKASIKAQLSRAGLIRGQPRHNPMQMHSQRGMQQIRPPTLHTASAHNTRSTLESLHHTVEPSFIQNHTANHLVSGMPTPITPFDDFSGTFDNFDQSANVFWSQPALFNPSVGADFLGNDFLNPPTNESLFAEQSMISPHQVQSGHEELVMHYFNNVQKVQPFFAGEALRDATYAAILDEPRGAVTLAICALADLHIKQTRIDKGLEAPNPSFENSTTYYRNEAMFQLGNNKTTHGRYSDNDAIAALHLIGLSQLSGGVSDWDAPFDILCQWLLQTNLHVAENTWITFLSLTPTVQLYVKAILWLDVFSSLSVLRPPKFLLLWKSLLGEFWNGSEMEMPHRLRMDAVTGCPDEAMLAIAEVSALAHWKAAQLRNNCLSYPELIRRGTNIEQQLRGSQNYSISVDATRVHGTASAQLSEEQRSLIANIFRETAHLYLHTVLSNSTPGVPEISASVQNLVRFFSQLPPSEQDRTLMFPICLAGSMTNDSTVRNFFKERIRALNENYGNLLQTRRLMEEVWQKRDAQGREVDLRETIREQGLKILLV</sequence>
<feature type="compositionally biased region" description="Low complexity" evidence="3">
    <location>
        <begin position="1"/>
        <end position="23"/>
    </location>
</feature>
<evidence type="ECO:0000256" key="2">
    <source>
        <dbReference type="ARBA" id="ARBA00023242"/>
    </source>
</evidence>
<comment type="subcellular location">
    <subcellularLocation>
        <location evidence="1">Nucleus</location>
    </subcellularLocation>
</comment>
<evidence type="ECO:0000313" key="5">
    <source>
        <dbReference type="EMBL" id="KAF8907283.1"/>
    </source>
</evidence>
<dbReference type="SUPFAM" id="SSF57701">
    <property type="entry name" value="Zn2/Cys6 DNA-binding domain"/>
    <property type="match status" value="1"/>
</dbReference>
<name>A0A9P5TQS6_GYMJU</name>
<evidence type="ECO:0000256" key="1">
    <source>
        <dbReference type="ARBA" id="ARBA00004123"/>
    </source>
</evidence>
<comment type="caution">
    <text evidence="5">The sequence shown here is derived from an EMBL/GenBank/DDBJ whole genome shotgun (WGS) entry which is preliminary data.</text>
</comment>
<dbReference type="EMBL" id="JADNYJ010000015">
    <property type="protein sequence ID" value="KAF8907283.1"/>
    <property type="molecule type" value="Genomic_DNA"/>
</dbReference>
<dbReference type="PROSITE" id="PS00463">
    <property type="entry name" value="ZN2_CY6_FUNGAL_1"/>
    <property type="match status" value="1"/>
</dbReference>
<organism evidence="5 6">
    <name type="scientific">Gymnopilus junonius</name>
    <name type="common">Spectacular rustgill mushroom</name>
    <name type="synonym">Gymnopilus spectabilis subsp. junonius</name>
    <dbReference type="NCBI Taxonomy" id="109634"/>
    <lineage>
        <taxon>Eukaryota</taxon>
        <taxon>Fungi</taxon>
        <taxon>Dikarya</taxon>
        <taxon>Basidiomycota</taxon>
        <taxon>Agaricomycotina</taxon>
        <taxon>Agaricomycetes</taxon>
        <taxon>Agaricomycetidae</taxon>
        <taxon>Agaricales</taxon>
        <taxon>Agaricineae</taxon>
        <taxon>Hymenogastraceae</taxon>
        <taxon>Gymnopilus</taxon>
    </lineage>
</organism>
<dbReference type="InterPro" id="IPR036864">
    <property type="entry name" value="Zn2-C6_fun-type_DNA-bd_sf"/>
</dbReference>
<keyword evidence="2" id="KW-0539">Nucleus</keyword>
<feature type="compositionally biased region" description="Polar residues" evidence="3">
    <location>
        <begin position="41"/>
        <end position="58"/>
    </location>
</feature>
<feature type="region of interest" description="Disordered" evidence="3">
    <location>
        <begin position="1"/>
        <end position="58"/>
    </location>
</feature>
<proteinExistence type="predicted"/>
<protein>
    <submittedName>
        <fullName evidence="5">Fungal-specific transcription factor domain-containing protein</fullName>
    </submittedName>
</protein>
<gene>
    <name evidence="5" type="ORF">CPB84DRAFT_1959625</name>
</gene>
<dbReference type="InterPro" id="IPR001138">
    <property type="entry name" value="Zn2Cys6_DnaBD"/>
</dbReference>
<dbReference type="PANTHER" id="PTHR37534">
    <property type="entry name" value="TRANSCRIPTIONAL ACTIVATOR PROTEIN UGA3"/>
    <property type="match status" value="1"/>
</dbReference>
<dbReference type="Pfam" id="PF11951">
    <property type="entry name" value="Fungal_trans_2"/>
    <property type="match status" value="1"/>
</dbReference>
<dbReference type="PROSITE" id="PS50048">
    <property type="entry name" value="ZN2_CY6_FUNGAL_2"/>
    <property type="match status" value="1"/>
</dbReference>
<dbReference type="OrthoDB" id="5419315at2759"/>
<dbReference type="GO" id="GO:0005634">
    <property type="term" value="C:nucleus"/>
    <property type="evidence" value="ECO:0007669"/>
    <property type="project" value="UniProtKB-SubCell"/>
</dbReference>
<dbReference type="InterPro" id="IPR021858">
    <property type="entry name" value="Fun_TF"/>
</dbReference>
<evidence type="ECO:0000259" key="4">
    <source>
        <dbReference type="PROSITE" id="PS50048"/>
    </source>
</evidence>
<feature type="domain" description="Zn(2)-C6 fungal-type" evidence="4">
    <location>
        <begin position="66"/>
        <end position="96"/>
    </location>
</feature>
<keyword evidence="6" id="KW-1185">Reference proteome</keyword>
<evidence type="ECO:0000313" key="6">
    <source>
        <dbReference type="Proteomes" id="UP000724874"/>
    </source>
</evidence>
<reference evidence="5" key="1">
    <citation type="submission" date="2020-11" db="EMBL/GenBank/DDBJ databases">
        <authorList>
            <consortium name="DOE Joint Genome Institute"/>
            <person name="Ahrendt S."/>
            <person name="Riley R."/>
            <person name="Andreopoulos W."/>
            <person name="LaButti K."/>
            <person name="Pangilinan J."/>
            <person name="Ruiz-duenas F.J."/>
            <person name="Barrasa J.M."/>
            <person name="Sanchez-Garcia M."/>
            <person name="Camarero S."/>
            <person name="Miyauchi S."/>
            <person name="Serrano A."/>
            <person name="Linde D."/>
            <person name="Babiker R."/>
            <person name="Drula E."/>
            <person name="Ayuso-Fernandez I."/>
            <person name="Pacheco R."/>
            <person name="Padilla G."/>
            <person name="Ferreira P."/>
            <person name="Barriuso J."/>
            <person name="Kellner H."/>
            <person name="Castanera R."/>
            <person name="Alfaro M."/>
            <person name="Ramirez L."/>
            <person name="Pisabarro A.G."/>
            <person name="Kuo A."/>
            <person name="Tritt A."/>
            <person name="Lipzen A."/>
            <person name="He G."/>
            <person name="Yan M."/>
            <person name="Ng V."/>
            <person name="Cullen D."/>
            <person name="Martin F."/>
            <person name="Rosso M.-N."/>
            <person name="Henrissat B."/>
            <person name="Hibbett D."/>
            <person name="Martinez A.T."/>
            <person name="Grigoriev I.V."/>
        </authorList>
    </citation>
    <scope>NUCLEOTIDE SEQUENCE</scope>
    <source>
        <strain evidence="5">AH 44721</strain>
    </source>
</reference>
<dbReference type="CDD" id="cd00067">
    <property type="entry name" value="GAL4"/>
    <property type="match status" value="1"/>
</dbReference>
<dbReference type="Proteomes" id="UP000724874">
    <property type="component" value="Unassembled WGS sequence"/>
</dbReference>
<evidence type="ECO:0000256" key="3">
    <source>
        <dbReference type="SAM" id="MobiDB-lite"/>
    </source>
</evidence>
<dbReference type="AlphaFoldDB" id="A0A9P5TQS6"/>